<feature type="compositionally biased region" description="Acidic residues" evidence="1">
    <location>
        <begin position="1008"/>
        <end position="1039"/>
    </location>
</feature>
<gene>
    <name evidence="2" type="ORF">PSFLO_00808</name>
</gene>
<dbReference type="Proteomes" id="UP000323386">
    <property type="component" value="Unassembled WGS sequence"/>
</dbReference>
<feature type="compositionally biased region" description="Basic and acidic residues" evidence="1">
    <location>
        <begin position="997"/>
        <end position="1007"/>
    </location>
</feature>
<accession>A0A5C3EV37</accession>
<organism evidence="2 3">
    <name type="scientific">Pseudozyma flocculosa</name>
    <dbReference type="NCBI Taxonomy" id="84751"/>
    <lineage>
        <taxon>Eukaryota</taxon>
        <taxon>Fungi</taxon>
        <taxon>Dikarya</taxon>
        <taxon>Basidiomycota</taxon>
        <taxon>Ustilaginomycotina</taxon>
        <taxon>Ustilaginomycetes</taxon>
        <taxon>Ustilaginales</taxon>
        <taxon>Ustilaginaceae</taxon>
        <taxon>Pseudozyma</taxon>
    </lineage>
</organism>
<dbReference type="AlphaFoldDB" id="A0A5C3EV37"/>
<feature type="compositionally biased region" description="Low complexity" evidence="1">
    <location>
        <begin position="1040"/>
        <end position="1049"/>
    </location>
</feature>
<feature type="compositionally biased region" description="Basic and acidic residues" evidence="1">
    <location>
        <begin position="373"/>
        <end position="386"/>
    </location>
</feature>
<keyword evidence="3" id="KW-1185">Reference proteome</keyword>
<feature type="compositionally biased region" description="Low complexity" evidence="1">
    <location>
        <begin position="17"/>
        <end position="46"/>
    </location>
</feature>
<feature type="region of interest" description="Disordered" evidence="1">
    <location>
        <begin position="1"/>
        <end position="48"/>
    </location>
</feature>
<feature type="region of interest" description="Disordered" evidence="1">
    <location>
        <begin position="368"/>
        <end position="408"/>
    </location>
</feature>
<feature type="compositionally biased region" description="Basic residues" evidence="1">
    <location>
        <begin position="231"/>
        <end position="241"/>
    </location>
</feature>
<dbReference type="EMBL" id="OOIP01000002">
    <property type="protein sequence ID" value="SPO35337.1"/>
    <property type="molecule type" value="Genomic_DNA"/>
</dbReference>
<feature type="region of interest" description="Disordered" evidence="1">
    <location>
        <begin position="221"/>
        <end position="248"/>
    </location>
</feature>
<evidence type="ECO:0000313" key="3">
    <source>
        <dbReference type="Proteomes" id="UP000323386"/>
    </source>
</evidence>
<evidence type="ECO:0000313" key="2">
    <source>
        <dbReference type="EMBL" id="SPO35337.1"/>
    </source>
</evidence>
<reference evidence="2 3" key="1">
    <citation type="submission" date="2018-03" db="EMBL/GenBank/DDBJ databases">
        <authorList>
            <person name="Guldener U."/>
        </authorList>
    </citation>
    <scope>NUCLEOTIDE SEQUENCE [LARGE SCALE GENOMIC DNA]</scope>
    <source>
        <strain evidence="2 3">DAOM196992</strain>
    </source>
</reference>
<protein>
    <submittedName>
        <fullName evidence="2">Uncharacterized protein</fullName>
    </submittedName>
</protein>
<evidence type="ECO:0000256" key="1">
    <source>
        <dbReference type="SAM" id="MobiDB-lite"/>
    </source>
</evidence>
<feature type="region of interest" description="Disordered" evidence="1">
    <location>
        <begin position="997"/>
        <end position="1051"/>
    </location>
</feature>
<feature type="compositionally biased region" description="Basic and acidic residues" evidence="1">
    <location>
        <begin position="395"/>
        <end position="408"/>
    </location>
</feature>
<sequence>MVSPSSPDQGFSPPSPLSYRPSLSPSPGDTCAASTAATSPSATCRSPRLELPTSAADSASLLMANFLQPPTARDPRELKLQDHRRSYKVAQTSFRSQMSSGVISVSSPASSVDSSFNMKDILVSLAPIRSLATTRFNLATQLLPYSALFEIAPGQSFDPGASPPQIKYKSIYQHGSHANLVAPSGRQTHFKARFFHNVTRSDPRMPAKKWWVMSIHCCDGTESCKREPPSSRKKGPKHPKTPRVPPTVFGSDGHWHNHPLYDCVGGSESNLVAAFQGLAAVIDEDIAYRRGHCLSSCNRRGKRRRRPQWLPGSPKVLEHERFYRGESSGTLTGPSNLLGDADLRTSVLAVDKLTPSLVYRTLALMCSPPDGRTLQDKTQQDKDKPQPRVKGKALSHVEDKKEGEKKQWDGKIRPDLVVVREGEDDAKRHARAIIEFKANPPKRPRSSSASDEQQDTHLDTVSQLMKYVVSVIGATPGFLSIYAMTLQRSQADVFRVDGDHITKIASYNIDEEPQKLYRTILLFHSICLDEWNGFRRYQRQIDVRALGRIFLRNGQDEEPGAQPKYRAITLQCPPGPATGSDEVTSWPYEFWQKHSVSHRITSVARVFAAVEDVDDANAGLHIPAIIKISQLQECEWSAEGDALRLLDEHRRADLLSTSDALRTMRERCYRGIPMLIAHGILWQSTQDADLGRLKLAYPQTAGPPRPGGTSDELGEDVVPFVVDLSNGLFTFSTSQRRQPTATLTKFVPSSALAERPLWMLPALIANVIEVIYFVCRPANIIHADISPGNIRALAALPHGYEEQLLDPNLAAELRPQLVLLIDFGESWTGDRTMPIGERDRRLFFSGTRQFWPRKAYSNSRTLGFTALASAHRHILSSLKRLDSFDDIESALLVLVYELVDRMDLCDLELCFDGLKRIKRSVRWRQMGRDSRGFKMGEDPATFADFLTSRFDDPRLDPKYPGEHAVGEVDRCRKLLSYLARTMSDCARLPEEASKISRHTVAEQRSAELDVEFELEEAETEADEGDGETEAGEAGAETEAEAAAAAAAAAERARLADEQTDALIKELVERLYSASRRMKEEDDNLVARTINEGLSKVPRG</sequence>
<proteinExistence type="predicted"/>
<feature type="region of interest" description="Disordered" evidence="1">
    <location>
        <begin position="433"/>
        <end position="456"/>
    </location>
</feature>
<name>A0A5C3EV37_9BASI</name>